<dbReference type="SMART" id="SM00433">
    <property type="entry name" value="TOP2c"/>
    <property type="match status" value="1"/>
</dbReference>
<evidence type="ECO:0000256" key="6">
    <source>
        <dbReference type="ARBA" id="ARBA00022723"/>
    </source>
</evidence>
<evidence type="ECO:0000256" key="2">
    <source>
        <dbReference type="ARBA" id="ARBA00001946"/>
    </source>
</evidence>
<dbReference type="NCBIfam" id="NF004189">
    <property type="entry name" value="PRK05644.1"/>
    <property type="match status" value="1"/>
</dbReference>
<dbReference type="InterPro" id="IPR049353">
    <property type="entry name" value="GyrB_hook"/>
</dbReference>
<dbReference type="CDD" id="cd03366">
    <property type="entry name" value="TOPRIM_TopoIIA_GyrB"/>
    <property type="match status" value="1"/>
</dbReference>
<gene>
    <name evidence="14" type="ORF">METZ01_LOCUS49568</name>
</gene>
<sequence>MPAKKTDASTKINKTPIKTKKTALKKAAKGRVKTIKKPAKSNGYDSSNITVLKGLEAVKKRPGMYIGDTDDGTGLHHMVYEVVDNSIDEALAGHCDFIEVQILADNCVLVRDNGRGIPVDIHKQEGVSAAEVIMTKLHAGGKFDDNSYKVSGGLHGVGVSVVNALSKKLHLTIKRDGKVYEQHYSDGIPKAKLKATGKSDATGTEIKITPSTDTFTNVVFDFDILAGKLRDLSFLNAGVKIILEDQRVDKKKTFKHKGGLSEFVEFLTGKRNTINSIFHFSKENKEGISVEVAMQWNDGYQENVNCYTNNIIQRDGGTHLVGFRTALTRTLNKYMDKEGLLTKEKVTASGDDAREGLVAVISIKVPDPKFSSQTKDKLVSSEIKPIVEQEVYKHLSNYLLENPAEARMIATKIIDAARAREAARQARELTRRKGVFDGGGLPGKLSDCTEKDPGKSEVYLVEGESAGGSAKQGRDRKFQAILPLRGKIINVEKARIDKVLSSSEIITIITALGCGIKGEDWQLEKLRYHRIIIMTDADVDGSHIRTLLLTFFYRQMPELLEKGYIYTAQPPLYKLKKGKQEVYIRDDKALREQLLAEVLDETRLVLNKKGESIGGEALSKLISQHQKAQESMYSLTHQYPEEILQASMYLERLADLKKDINVKDWSKKLQVKLNSSALNGSKWKVEAIKNKEQKISEPEITLFRHGSETAWKLSPGFFRSKAYKDICSFGEHLNTLLNKDSYFELNGSKFRIDNFASSVNELIEAAKKSFTMSRYKGLGEMNADQLWDTTMDPEARLLGQVTIDDAQKADELFNALMGDDVEPRKIFIDENAKFVVNLDV</sequence>
<dbReference type="GO" id="GO:0005524">
    <property type="term" value="F:ATP binding"/>
    <property type="evidence" value="ECO:0007669"/>
    <property type="project" value="UniProtKB-KW"/>
</dbReference>
<dbReference type="InterPro" id="IPR020568">
    <property type="entry name" value="Ribosomal_Su5_D2-typ_SF"/>
</dbReference>
<evidence type="ECO:0000256" key="4">
    <source>
        <dbReference type="ARBA" id="ARBA00012895"/>
    </source>
</evidence>
<dbReference type="InterPro" id="IPR002288">
    <property type="entry name" value="DNA_gyrase_B_C"/>
</dbReference>
<dbReference type="Gene3D" id="3.30.230.10">
    <property type="match status" value="1"/>
</dbReference>
<evidence type="ECO:0000256" key="10">
    <source>
        <dbReference type="ARBA" id="ARBA00023029"/>
    </source>
</evidence>
<dbReference type="InterPro" id="IPR041423">
    <property type="entry name" value="GyrB_insert"/>
</dbReference>
<dbReference type="NCBIfam" id="NF011501">
    <property type="entry name" value="PRK14939.1"/>
    <property type="match status" value="1"/>
</dbReference>
<dbReference type="PRINTS" id="PR01159">
    <property type="entry name" value="DNAGYRASEB"/>
</dbReference>
<comment type="similarity">
    <text evidence="3">Belongs to the type II topoisomerase GyrB family.</text>
</comment>
<protein>
    <recommendedName>
        <fullName evidence="4">DNA topoisomerase (ATP-hydrolyzing)</fullName>
        <ecNumber evidence="4">5.6.2.2</ecNumber>
    </recommendedName>
</protein>
<dbReference type="Gene3D" id="3.10.20.690">
    <property type="match status" value="1"/>
</dbReference>
<dbReference type="InterPro" id="IPR034160">
    <property type="entry name" value="TOPRIM_GyrB"/>
</dbReference>
<dbReference type="InterPro" id="IPR036890">
    <property type="entry name" value="HATPase_C_sf"/>
</dbReference>
<dbReference type="Gene3D" id="3.40.50.670">
    <property type="match status" value="2"/>
</dbReference>
<dbReference type="Pfam" id="PF00986">
    <property type="entry name" value="DNA_gyraseB_C"/>
    <property type="match status" value="1"/>
</dbReference>
<dbReference type="Pfam" id="PF21249">
    <property type="entry name" value="GyrB_hook"/>
    <property type="match status" value="1"/>
</dbReference>
<dbReference type="PANTHER" id="PTHR45866">
    <property type="entry name" value="DNA GYRASE/TOPOISOMERASE SUBUNIT B"/>
    <property type="match status" value="1"/>
</dbReference>
<dbReference type="InterPro" id="IPR013506">
    <property type="entry name" value="Topo_IIA_bsu_dom2"/>
</dbReference>
<evidence type="ECO:0000256" key="8">
    <source>
        <dbReference type="ARBA" id="ARBA00022840"/>
    </source>
</evidence>
<dbReference type="NCBIfam" id="TIGR01059">
    <property type="entry name" value="gyrB"/>
    <property type="match status" value="1"/>
</dbReference>
<dbReference type="PRINTS" id="PR00418">
    <property type="entry name" value="TPI2FAMILY"/>
</dbReference>
<name>A0A381RZV6_9ZZZZ</name>
<keyword evidence="8" id="KW-0067">ATP-binding</keyword>
<dbReference type="InterPro" id="IPR013760">
    <property type="entry name" value="Topo_IIA-like_dom_sf"/>
</dbReference>
<dbReference type="FunFam" id="3.40.50.670:FF:000001">
    <property type="entry name" value="DNA topoisomerase 2"/>
    <property type="match status" value="1"/>
</dbReference>
<evidence type="ECO:0000256" key="5">
    <source>
        <dbReference type="ARBA" id="ARBA00022490"/>
    </source>
</evidence>
<dbReference type="FunFam" id="3.30.230.10:FF:000005">
    <property type="entry name" value="DNA gyrase subunit B"/>
    <property type="match status" value="1"/>
</dbReference>
<dbReference type="CDD" id="cd00822">
    <property type="entry name" value="TopoII_Trans_DNA_gyrase"/>
    <property type="match status" value="1"/>
</dbReference>
<feature type="domain" description="Toprim" evidence="13">
    <location>
        <begin position="456"/>
        <end position="571"/>
    </location>
</feature>
<dbReference type="InterPro" id="IPR000565">
    <property type="entry name" value="Topo_IIA_B"/>
</dbReference>
<dbReference type="AlphaFoldDB" id="A0A381RZV6"/>
<keyword evidence="9" id="KW-0460">Magnesium</keyword>
<dbReference type="InterPro" id="IPR006171">
    <property type="entry name" value="TOPRIM_dom"/>
</dbReference>
<keyword evidence="6" id="KW-0479">Metal-binding</keyword>
<organism evidence="14">
    <name type="scientific">marine metagenome</name>
    <dbReference type="NCBI Taxonomy" id="408172"/>
    <lineage>
        <taxon>unclassified sequences</taxon>
        <taxon>metagenomes</taxon>
        <taxon>ecological metagenomes</taxon>
    </lineage>
</organism>
<evidence type="ECO:0000256" key="9">
    <source>
        <dbReference type="ARBA" id="ARBA00022842"/>
    </source>
</evidence>
<dbReference type="GO" id="GO:0006265">
    <property type="term" value="P:DNA topological change"/>
    <property type="evidence" value="ECO:0007669"/>
    <property type="project" value="InterPro"/>
</dbReference>
<evidence type="ECO:0000313" key="14">
    <source>
        <dbReference type="EMBL" id="SUZ96714.1"/>
    </source>
</evidence>
<evidence type="ECO:0000259" key="13">
    <source>
        <dbReference type="PROSITE" id="PS50880"/>
    </source>
</evidence>
<dbReference type="InterPro" id="IPR013759">
    <property type="entry name" value="Topo_IIA_B_C"/>
</dbReference>
<dbReference type="EC" id="5.6.2.2" evidence="4"/>
<keyword evidence="5" id="KW-0963">Cytoplasm</keyword>
<dbReference type="GO" id="GO:0005694">
    <property type="term" value="C:chromosome"/>
    <property type="evidence" value="ECO:0007669"/>
    <property type="project" value="InterPro"/>
</dbReference>
<dbReference type="Pfam" id="PF00204">
    <property type="entry name" value="DNA_gyraseB"/>
    <property type="match status" value="1"/>
</dbReference>
<dbReference type="Gene3D" id="3.30.565.10">
    <property type="entry name" value="Histidine kinase-like ATPase, C-terminal domain"/>
    <property type="match status" value="1"/>
</dbReference>
<keyword evidence="12" id="KW-0413">Isomerase</keyword>
<dbReference type="PROSITE" id="PS50880">
    <property type="entry name" value="TOPRIM"/>
    <property type="match status" value="1"/>
</dbReference>
<accession>A0A381RZV6</accession>
<dbReference type="GO" id="GO:0003918">
    <property type="term" value="F:DNA topoisomerase type II (double strand cut, ATP-hydrolyzing) activity"/>
    <property type="evidence" value="ECO:0007669"/>
    <property type="project" value="UniProtKB-EC"/>
</dbReference>
<dbReference type="Pfam" id="PF01751">
    <property type="entry name" value="Toprim"/>
    <property type="match status" value="1"/>
</dbReference>
<dbReference type="SUPFAM" id="SSF55874">
    <property type="entry name" value="ATPase domain of HSP90 chaperone/DNA topoisomerase II/histidine kinase"/>
    <property type="match status" value="1"/>
</dbReference>
<evidence type="ECO:0000256" key="7">
    <source>
        <dbReference type="ARBA" id="ARBA00022741"/>
    </source>
</evidence>
<dbReference type="GO" id="GO:0003677">
    <property type="term" value="F:DNA binding"/>
    <property type="evidence" value="ECO:0007669"/>
    <property type="project" value="UniProtKB-KW"/>
</dbReference>
<dbReference type="SMART" id="SM00387">
    <property type="entry name" value="HATPase_c"/>
    <property type="match status" value="1"/>
</dbReference>
<keyword evidence="7" id="KW-0547">Nucleotide-binding</keyword>
<dbReference type="CDD" id="cd16928">
    <property type="entry name" value="HATPase_GyrB-like"/>
    <property type="match status" value="1"/>
</dbReference>
<reference evidence="14" key="1">
    <citation type="submission" date="2018-05" db="EMBL/GenBank/DDBJ databases">
        <authorList>
            <person name="Lanie J.A."/>
            <person name="Ng W.-L."/>
            <person name="Kazmierczak K.M."/>
            <person name="Andrzejewski T.M."/>
            <person name="Davidsen T.M."/>
            <person name="Wayne K.J."/>
            <person name="Tettelin H."/>
            <person name="Glass J.I."/>
            <person name="Rusch D."/>
            <person name="Podicherti R."/>
            <person name="Tsui H.-C.T."/>
            <person name="Winkler M.E."/>
        </authorList>
    </citation>
    <scope>NUCLEOTIDE SEQUENCE</scope>
</reference>
<dbReference type="SUPFAM" id="SSF54211">
    <property type="entry name" value="Ribosomal protein S5 domain 2-like"/>
    <property type="match status" value="1"/>
</dbReference>
<dbReference type="SUPFAM" id="SSF56719">
    <property type="entry name" value="Type II DNA topoisomerase"/>
    <property type="match status" value="1"/>
</dbReference>
<proteinExistence type="inferred from homology"/>
<dbReference type="InterPro" id="IPR003594">
    <property type="entry name" value="HATPase_dom"/>
</dbReference>
<keyword evidence="10" id="KW-0799">Topoisomerase</keyword>
<dbReference type="InterPro" id="IPR014721">
    <property type="entry name" value="Ribsml_uS5_D2-typ_fold_subgr"/>
</dbReference>
<comment type="cofactor">
    <cofactor evidence="2">
        <name>Mg(2+)</name>
        <dbReference type="ChEBI" id="CHEBI:18420"/>
    </cofactor>
</comment>
<evidence type="ECO:0000256" key="12">
    <source>
        <dbReference type="ARBA" id="ARBA00023235"/>
    </source>
</evidence>
<comment type="catalytic activity">
    <reaction evidence="1">
        <text>ATP-dependent breakage, passage and rejoining of double-stranded DNA.</text>
        <dbReference type="EC" id="5.6.2.2"/>
    </reaction>
</comment>
<keyword evidence="11" id="KW-0238">DNA-binding</keyword>
<evidence type="ECO:0000256" key="1">
    <source>
        <dbReference type="ARBA" id="ARBA00000185"/>
    </source>
</evidence>
<dbReference type="FunFam" id="3.30.565.10:FF:000002">
    <property type="entry name" value="DNA gyrase subunit B"/>
    <property type="match status" value="1"/>
</dbReference>
<dbReference type="HAMAP" id="MF_01898">
    <property type="entry name" value="GyrB"/>
    <property type="match status" value="1"/>
</dbReference>
<evidence type="ECO:0000256" key="11">
    <source>
        <dbReference type="ARBA" id="ARBA00023125"/>
    </source>
</evidence>
<dbReference type="InterPro" id="IPR001241">
    <property type="entry name" value="Topo_IIA"/>
</dbReference>
<dbReference type="EMBL" id="UINC01002442">
    <property type="protein sequence ID" value="SUZ96714.1"/>
    <property type="molecule type" value="Genomic_DNA"/>
</dbReference>
<evidence type="ECO:0000256" key="3">
    <source>
        <dbReference type="ARBA" id="ARBA00010708"/>
    </source>
</evidence>
<dbReference type="PANTHER" id="PTHR45866:SF1">
    <property type="entry name" value="DNA GYRASE SUBUNIT B, MITOCHONDRIAL"/>
    <property type="match status" value="1"/>
</dbReference>
<dbReference type="Pfam" id="PF18053">
    <property type="entry name" value="GyrB_insert"/>
    <property type="match status" value="1"/>
</dbReference>
<dbReference type="Pfam" id="PF02518">
    <property type="entry name" value="HATPase_c"/>
    <property type="match status" value="1"/>
</dbReference>
<dbReference type="InterPro" id="IPR011557">
    <property type="entry name" value="GyrB"/>
</dbReference>
<dbReference type="GO" id="GO:0046872">
    <property type="term" value="F:metal ion binding"/>
    <property type="evidence" value="ECO:0007669"/>
    <property type="project" value="UniProtKB-KW"/>
</dbReference>